<dbReference type="Proteomes" id="UP000827092">
    <property type="component" value="Unassembled WGS sequence"/>
</dbReference>
<evidence type="ECO:0000313" key="2">
    <source>
        <dbReference type="Proteomes" id="UP000827092"/>
    </source>
</evidence>
<accession>A0AAV6TXM8</accession>
<organism evidence="1 2">
    <name type="scientific">Oedothorax gibbosus</name>
    <dbReference type="NCBI Taxonomy" id="931172"/>
    <lineage>
        <taxon>Eukaryota</taxon>
        <taxon>Metazoa</taxon>
        <taxon>Ecdysozoa</taxon>
        <taxon>Arthropoda</taxon>
        <taxon>Chelicerata</taxon>
        <taxon>Arachnida</taxon>
        <taxon>Araneae</taxon>
        <taxon>Araneomorphae</taxon>
        <taxon>Entelegynae</taxon>
        <taxon>Araneoidea</taxon>
        <taxon>Linyphiidae</taxon>
        <taxon>Erigoninae</taxon>
        <taxon>Oedothorax</taxon>
    </lineage>
</organism>
<proteinExistence type="predicted"/>
<reference evidence="1 2" key="1">
    <citation type="journal article" date="2022" name="Nat. Ecol. Evol.">
        <title>A masculinizing supergene underlies an exaggerated male reproductive morph in a spider.</title>
        <authorList>
            <person name="Hendrickx F."/>
            <person name="De Corte Z."/>
            <person name="Sonet G."/>
            <person name="Van Belleghem S.M."/>
            <person name="Kostlbacher S."/>
            <person name="Vangestel C."/>
        </authorList>
    </citation>
    <scope>NUCLEOTIDE SEQUENCE [LARGE SCALE GENOMIC DNA]</scope>
    <source>
        <strain evidence="1">W744_W776</strain>
    </source>
</reference>
<comment type="caution">
    <text evidence="1">The sequence shown here is derived from an EMBL/GenBank/DDBJ whole genome shotgun (WGS) entry which is preliminary data.</text>
</comment>
<dbReference type="AlphaFoldDB" id="A0AAV6TXM8"/>
<dbReference type="EMBL" id="JAFNEN010000907">
    <property type="protein sequence ID" value="KAG8176216.1"/>
    <property type="molecule type" value="Genomic_DNA"/>
</dbReference>
<protein>
    <submittedName>
        <fullName evidence="1">Uncharacterized protein</fullName>
    </submittedName>
</protein>
<keyword evidence="2" id="KW-1185">Reference proteome</keyword>
<gene>
    <name evidence="1" type="ORF">JTE90_006698</name>
</gene>
<sequence length="206" mass="22400">MSLFSSFLSASKKEQTEEEQSVLGEQSTVGVCSSRYRDQSGCSDPSLACPWRATRKRRSGQIKASEIASLLYKTLPKFSHIFLQPTSTKTGLVQFGRNACFQTTKIEETASVCSSGRNITGKVLRLTNDALRIPDGSGNASSLRCSADDASLIKDEAITQYARRPHKSIETLRFCYLAAEHGGENVGLGDEQNVKPPLKVAKSMSG</sequence>
<name>A0AAV6TXM8_9ARAC</name>
<evidence type="ECO:0000313" key="1">
    <source>
        <dbReference type="EMBL" id="KAG8176216.1"/>
    </source>
</evidence>